<name>A0A516Q0Q0_9ACTN</name>
<feature type="region of interest" description="Disordered" evidence="1">
    <location>
        <begin position="1"/>
        <end position="38"/>
    </location>
</feature>
<feature type="compositionally biased region" description="Polar residues" evidence="1">
    <location>
        <begin position="1"/>
        <end position="17"/>
    </location>
</feature>
<sequence length="271" mass="29028">MPAPPQVQSQLGQGSQRLRQDRPDSESTNRAHAHTVGVADRVCRPIGPAPYDEPVPNRPGPPPITADAASATALLGFDPAELRNTYAVMRHGQSHPNVAGVIVCRPDAGIDPANGLTELGRQQARDAALLWTEDQDRPPVIISSDFTRALETAEELRTITGADPVIIDVRLRERDFGSYDGGPVSGYDEVWAADAAGTCIHGIESVADVLARTAELIKELDARYQDQQIVLVSHGDTAQITIAAFAGVRPDQHRSLPGLGNAEIRPLTGEH</sequence>
<dbReference type="PANTHER" id="PTHR47821:SF2">
    <property type="entry name" value="PHOSPHOGLYCERATE MUTASE FAMILY PROTEIN"/>
    <property type="match status" value="1"/>
</dbReference>
<dbReference type="Pfam" id="PF00300">
    <property type="entry name" value="His_Phos_1"/>
    <property type="match status" value="1"/>
</dbReference>
<keyword evidence="3" id="KW-1185">Reference proteome</keyword>
<proteinExistence type="predicted"/>
<accession>A0A516Q0Q0</accession>
<reference evidence="2 3" key="1">
    <citation type="submission" date="2019-07" db="EMBL/GenBank/DDBJ databases">
        <title>Microlunatus dokdonensis sp. nov. isolated from the rhizospheric soil of the wild plant Elymus tsukushiensis.</title>
        <authorList>
            <person name="Ghim S.-Y."/>
            <person name="Hwang Y.-J."/>
            <person name="Son J.-S."/>
            <person name="Shin J.-H."/>
        </authorList>
    </citation>
    <scope>NUCLEOTIDE SEQUENCE [LARGE SCALE GENOMIC DNA]</scope>
    <source>
        <strain evidence="2 3">KUDC0627</strain>
    </source>
</reference>
<dbReference type="SMART" id="SM00855">
    <property type="entry name" value="PGAM"/>
    <property type="match status" value="1"/>
</dbReference>
<dbReference type="Proteomes" id="UP000319263">
    <property type="component" value="Chromosome"/>
</dbReference>
<dbReference type="PANTHER" id="PTHR47821">
    <property type="entry name" value="PHOSPHOGLYCERATE MUTASE FAMILY PROTEIN"/>
    <property type="match status" value="1"/>
</dbReference>
<evidence type="ECO:0000313" key="2">
    <source>
        <dbReference type="EMBL" id="QDP97009.1"/>
    </source>
</evidence>
<dbReference type="OrthoDB" id="9793115at2"/>
<dbReference type="Gene3D" id="3.40.50.1240">
    <property type="entry name" value="Phosphoglycerate mutase-like"/>
    <property type="match status" value="1"/>
</dbReference>
<organism evidence="2 3">
    <name type="scientific">Microlunatus elymi</name>
    <dbReference type="NCBI Taxonomy" id="2596828"/>
    <lineage>
        <taxon>Bacteria</taxon>
        <taxon>Bacillati</taxon>
        <taxon>Actinomycetota</taxon>
        <taxon>Actinomycetes</taxon>
        <taxon>Propionibacteriales</taxon>
        <taxon>Propionibacteriaceae</taxon>
        <taxon>Microlunatus</taxon>
    </lineage>
</organism>
<dbReference type="EMBL" id="CP041692">
    <property type="protein sequence ID" value="QDP97009.1"/>
    <property type="molecule type" value="Genomic_DNA"/>
</dbReference>
<evidence type="ECO:0000256" key="1">
    <source>
        <dbReference type="SAM" id="MobiDB-lite"/>
    </source>
</evidence>
<dbReference type="SUPFAM" id="SSF53254">
    <property type="entry name" value="Phosphoglycerate mutase-like"/>
    <property type="match status" value="1"/>
</dbReference>
<evidence type="ECO:0000313" key="3">
    <source>
        <dbReference type="Proteomes" id="UP000319263"/>
    </source>
</evidence>
<gene>
    <name evidence="2" type="ORF">FOE78_14725</name>
</gene>
<dbReference type="CDD" id="cd07067">
    <property type="entry name" value="HP_PGM_like"/>
    <property type="match status" value="1"/>
</dbReference>
<dbReference type="InterPro" id="IPR029033">
    <property type="entry name" value="His_PPase_superfam"/>
</dbReference>
<dbReference type="InterPro" id="IPR013078">
    <property type="entry name" value="His_Pase_superF_clade-1"/>
</dbReference>
<dbReference type="KEGG" id="mik:FOE78_14725"/>
<feature type="compositionally biased region" description="Basic and acidic residues" evidence="1">
    <location>
        <begin position="18"/>
        <end position="29"/>
    </location>
</feature>
<dbReference type="AlphaFoldDB" id="A0A516Q0Q0"/>
<protein>
    <submittedName>
        <fullName evidence="2">Histidine phosphatase family protein</fullName>
    </submittedName>
</protein>